<comment type="caution">
    <text evidence="2">The sequence shown here is derived from an EMBL/GenBank/DDBJ whole genome shotgun (WGS) entry which is preliminary data.</text>
</comment>
<sequence>MNWYDSNHDYVNDYIERWNKTAGRAKAGMIVLGIILALAGVAAIAAPIGTYLFIQTAIAVVLIVHGIGQFAAYIQTPEFFRNGAQLATGILNAVLGVLLLALPASVMAGAIVYLLSFLLIMTGIERISFSRQMRFYQIPTSSMSTATGILNIILGIAFIFMPLATSLALSYLIAAYLVVGGITLVVEGVSIKKIER</sequence>
<dbReference type="InterPro" id="IPR005325">
    <property type="entry name" value="DUF308_memb"/>
</dbReference>
<reference evidence="3" key="1">
    <citation type="submission" date="2023-06" db="EMBL/GenBank/DDBJ databases">
        <title>Identification and characterization of horizontal gene transfer across gut microbiota members of farm animals based on homology search.</title>
        <authorList>
            <person name="Zeman M."/>
            <person name="Kubasova T."/>
            <person name="Jahodarova E."/>
            <person name="Nykrynova M."/>
            <person name="Rychlik I."/>
        </authorList>
    </citation>
    <scope>NUCLEOTIDE SEQUENCE [LARGE SCALE GENOMIC DNA]</scope>
    <source>
        <strain evidence="3">154_Feed</strain>
    </source>
</reference>
<protein>
    <submittedName>
        <fullName evidence="2">DUF308 domain-containing protein</fullName>
    </submittedName>
</protein>
<feature type="transmembrane region" description="Helical" evidence="1">
    <location>
        <begin position="110"/>
        <end position="129"/>
    </location>
</feature>
<keyword evidence="1" id="KW-0812">Transmembrane</keyword>
<keyword evidence="3" id="KW-1185">Reference proteome</keyword>
<dbReference type="EMBL" id="JAUDDZ010000002">
    <property type="protein sequence ID" value="MDM8274249.1"/>
    <property type="molecule type" value="Genomic_DNA"/>
</dbReference>
<feature type="transmembrane region" description="Helical" evidence="1">
    <location>
        <begin position="27"/>
        <end position="46"/>
    </location>
</feature>
<feature type="transmembrane region" description="Helical" evidence="1">
    <location>
        <begin position="141"/>
        <end position="161"/>
    </location>
</feature>
<gene>
    <name evidence="2" type="ORF">QUW28_01870</name>
</gene>
<evidence type="ECO:0000256" key="1">
    <source>
        <dbReference type="SAM" id="Phobius"/>
    </source>
</evidence>
<dbReference type="RefSeq" id="WP_204673249.1">
    <property type="nucleotide sequence ID" value="NZ_JACJKQ010000016.1"/>
</dbReference>
<feature type="transmembrane region" description="Helical" evidence="1">
    <location>
        <begin position="167"/>
        <end position="186"/>
    </location>
</feature>
<feature type="transmembrane region" description="Helical" evidence="1">
    <location>
        <begin position="86"/>
        <end position="104"/>
    </location>
</feature>
<keyword evidence="1" id="KW-0472">Membrane</keyword>
<dbReference type="Proteomes" id="UP001529421">
    <property type="component" value="Unassembled WGS sequence"/>
</dbReference>
<dbReference type="Pfam" id="PF03729">
    <property type="entry name" value="DUF308"/>
    <property type="match status" value="2"/>
</dbReference>
<reference evidence="2 3" key="2">
    <citation type="submission" date="2023-06" db="EMBL/GenBank/DDBJ databases">
        <authorList>
            <person name="Zeman M."/>
            <person name="Kubasova T."/>
            <person name="Jahodarova E."/>
            <person name="Nykrynova M."/>
            <person name="Rychlik I."/>
        </authorList>
    </citation>
    <scope>NUCLEOTIDE SEQUENCE [LARGE SCALE GENOMIC DNA]</scope>
    <source>
        <strain evidence="2 3">154_Feed</strain>
    </source>
</reference>
<evidence type="ECO:0000313" key="3">
    <source>
        <dbReference type="Proteomes" id="UP001529421"/>
    </source>
</evidence>
<dbReference type="InterPro" id="IPR052712">
    <property type="entry name" value="Acid_resist_chaperone_HdeD"/>
</dbReference>
<proteinExistence type="predicted"/>
<dbReference type="PANTHER" id="PTHR34989">
    <property type="entry name" value="PROTEIN HDED"/>
    <property type="match status" value="1"/>
</dbReference>
<organism evidence="2 3">
    <name type="scientific">Enorma phocaeensis</name>
    <dbReference type="NCBI Taxonomy" id="1871019"/>
    <lineage>
        <taxon>Bacteria</taxon>
        <taxon>Bacillati</taxon>
        <taxon>Actinomycetota</taxon>
        <taxon>Coriobacteriia</taxon>
        <taxon>Coriobacteriales</taxon>
        <taxon>Coriobacteriaceae</taxon>
        <taxon>Enorma</taxon>
    </lineage>
</organism>
<evidence type="ECO:0000313" key="2">
    <source>
        <dbReference type="EMBL" id="MDM8274249.1"/>
    </source>
</evidence>
<name>A0ABT7V785_9ACTN</name>
<feature type="transmembrane region" description="Helical" evidence="1">
    <location>
        <begin position="52"/>
        <end position="74"/>
    </location>
</feature>
<dbReference type="PANTHER" id="PTHR34989:SF1">
    <property type="entry name" value="PROTEIN HDED"/>
    <property type="match status" value="1"/>
</dbReference>
<accession>A0ABT7V785</accession>
<keyword evidence="1" id="KW-1133">Transmembrane helix</keyword>